<evidence type="ECO:0000256" key="3">
    <source>
        <dbReference type="ARBA" id="ARBA00022692"/>
    </source>
</evidence>
<dbReference type="GO" id="GO:0009252">
    <property type="term" value="P:peptidoglycan biosynthetic process"/>
    <property type="evidence" value="ECO:0007669"/>
    <property type="project" value="UniProtKB-UniRule"/>
</dbReference>
<dbReference type="GO" id="GO:0071555">
    <property type="term" value="P:cell wall organization"/>
    <property type="evidence" value="ECO:0007669"/>
    <property type="project" value="UniProtKB-UniRule"/>
</dbReference>
<dbReference type="CDD" id="cd13123">
    <property type="entry name" value="MATE_MurJ_like"/>
    <property type="match status" value="1"/>
</dbReference>
<keyword evidence="10" id="KW-0997">Cell inner membrane</keyword>
<sequence>MNLLRAASVVSVLTLASRITGLVREQIVAALFGASVMTDAFNVAFRLPNLLRRLFAEGAFAQAFVPILAATRERDGDAATRTLVNAVATVLFWVLLLTSVLGVLAAPLLVWLIGAGLQRSGGFDAAVVMTRIMFPYIGFMSLVALSAGVLNTWRRFAVPAVTPVLLNLAVIGAALWFGPWFERVGVAPIYALAVGVMLGGVLQLALQVPALLRIGMLPRIGLSPAAVRAAWHSDGVRRILRLMAPAVLGVSVAQISLLINTQIATQVGPGAVSWLTYADRLMEFPTALLGVALGVVLLPQLSAAQARGDAASFSAMLDWGLRLVLLLALPCAIALLVFPSALTAVLYQRGAFSAVDVAQTVAALRGYGVGLLGLVALKVLAPGFYAKQDIRTPVKIAIGVLILTQLLNLVFVPRFGHAGLALSIGCAALVNALLLLIGLLRRGSWRPAPGWPLFLLRVLAASTLMGLLLAYAEHRLDWVALGSHELRRAGWLAAVLGAAALLYFGSLLAIGLRLRHFMRRA</sequence>
<evidence type="ECO:0000256" key="2">
    <source>
        <dbReference type="ARBA" id="ARBA00022475"/>
    </source>
</evidence>
<evidence type="ECO:0000256" key="4">
    <source>
        <dbReference type="ARBA" id="ARBA00022960"/>
    </source>
</evidence>
<dbReference type="RefSeq" id="WP_130433717.1">
    <property type="nucleotide sequence ID" value="NZ_SHKP01000007.1"/>
</dbReference>
<keyword evidence="5 10" id="KW-0573">Peptidoglycan synthesis</keyword>
<evidence type="ECO:0000256" key="1">
    <source>
        <dbReference type="ARBA" id="ARBA00004651"/>
    </source>
</evidence>
<comment type="caution">
    <text evidence="12">The sequence shown here is derived from an EMBL/GenBank/DDBJ whole genome shotgun (WGS) entry which is preliminary data.</text>
</comment>
<dbReference type="AlphaFoldDB" id="A0A4V2FSS2"/>
<dbReference type="GO" id="GO:0008360">
    <property type="term" value="P:regulation of cell shape"/>
    <property type="evidence" value="ECO:0007669"/>
    <property type="project" value="UniProtKB-UniRule"/>
</dbReference>
<dbReference type="Pfam" id="PF03023">
    <property type="entry name" value="MurJ"/>
    <property type="match status" value="1"/>
</dbReference>
<reference evidence="12 13" key="1">
    <citation type="submission" date="2019-02" db="EMBL/GenBank/DDBJ databases">
        <title>Genomic Encyclopedia of Type Strains, Phase IV (KMG-IV): sequencing the most valuable type-strain genomes for metagenomic binning, comparative biology and taxonomic classification.</title>
        <authorList>
            <person name="Goeker M."/>
        </authorList>
    </citation>
    <scope>NUCLEOTIDE SEQUENCE [LARGE SCALE GENOMIC DNA]</scope>
    <source>
        <strain evidence="12 13">DSM 19570</strain>
    </source>
</reference>
<evidence type="ECO:0000256" key="10">
    <source>
        <dbReference type="HAMAP-Rule" id="MF_02078"/>
    </source>
</evidence>
<dbReference type="GO" id="GO:0015648">
    <property type="term" value="F:lipid-linked peptidoglycan transporter activity"/>
    <property type="evidence" value="ECO:0007669"/>
    <property type="project" value="UniProtKB-UniRule"/>
</dbReference>
<evidence type="ECO:0000256" key="8">
    <source>
        <dbReference type="ARBA" id="ARBA00060041"/>
    </source>
</evidence>
<evidence type="ECO:0000313" key="12">
    <source>
        <dbReference type="EMBL" id="RZT95365.1"/>
    </source>
</evidence>
<feature type="transmembrane region" description="Helical" evidence="10">
    <location>
        <begin position="367"/>
        <end position="386"/>
    </location>
</feature>
<protein>
    <recommendedName>
        <fullName evidence="10">Probable lipid II flippase MurJ</fullName>
    </recommendedName>
</protein>
<dbReference type="Proteomes" id="UP000293671">
    <property type="component" value="Unassembled WGS sequence"/>
</dbReference>
<feature type="transmembrane region" description="Helical" evidence="10">
    <location>
        <begin position="157"/>
        <end position="177"/>
    </location>
</feature>
<comment type="pathway">
    <text evidence="10">Cell wall biogenesis; peptidoglycan biosynthesis.</text>
</comment>
<dbReference type="InterPro" id="IPR051050">
    <property type="entry name" value="Lipid_II_flippase_MurJ/MviN"/>
</dbReference>
<gene>
    <name evidence="10" type="primary">murJ</name>
    <name evidence="12" type="ORF">EV670_3120</name>
</gene>
<dbReference type="EMBL" id="SHKP01000007">
    <property type="protein sequence ID" value="RZT95365.1"/>
    <property type="molecule type" value="Genomic_DNA"/>
</dbReference>
<dbReference type="NCBIfam" id="TIGR01695">
    <property type="entry name" value="murJ_mviN"/>
    <property type="match status" value="1"/>
</dbReference>
<evidence type="ECO:0000256" key="7">
    <source>
        <dbReference type="ARBA" id="ARBA00023136"/>
    </source>
</evidence>
<keyword evidence="6 10" id="KW-1133">Transmembrane helix</keyword>
<dbReference type="UniPathway" id="UPA00219"/>
<feature type="transmembrane region" description="Helical" evidence="10">
    <location>
        <begin position="90"/>
        <end position="113"/>
    </location>
</feature>
<keyword evidence="2 10" id="KW-1003">Cell membrane</keyword>
<accession>A0A4V2FSS2</accession>
<comment type="function">
    <text evidence="8 10 11">Involved in peptidoglycan biosynthesis. Transports lipid-linked peptidoglycan precursors from the inner to the outer leaflet of the cytoplasmic membrane.</text>
</comment>
<dbReference type="PANTHER" id="PTHR47019:SF1">
    <property type="entry name" value="LIPID II FLIPPASE MURJ"/>
    <property type="match status" value="1"/>
</dbReference>
<dbReference type="GO" id="GO:0034204">
    <property type="term" value="P:lipid translocation"/>
    <property type="evidence" value="ECO:0007669"/>
    <property type="project" value="TreeGrafter"/>
</dbReference>
<feature type="transmembrane region" description="Helical" evidence="10">
    <location>
        <begin position="323"/>
        <end position="347"/>
    </location>
</feature>
<evidence type="ECO:0000256" key="5">
    <source>
        <dbReference type="ARBA" id="ARBA00022984"/>
    </source>
</evidence>
<feature type="transmembrane region" description="Helical" evidence="10">
    <location>
        <begin position="491"/>
        <end position="512"/>
    </location>
</feature>
<dbReference type="PRINTS" id="PR01806">
    <property type="entry name" value="VIRFACTRMVIN"/>
</dbReference>
<dbReference type="InterPro" id="IPR004268">
    <property type="entry name" value="MurJ"/>
</dbReference>
<keyword evidence="7 10" id="KW-0472">Membrane</keyword>
<keyword evidence="10 11" id="KW-0961">Cell wall biogenesis/degradation</keyword>
<evidence type="ECO:0000256" key="9">
    <source>
        <dbReference type="ARBA" id="ARBA00061532"/>
    </source>
</evidence>
<keyword evidence="3 10" id="KW-0812">Transmembrane</keyword>
<evidence type="ECO:0000256" key="11">
    <source>
        <dbReference type="PIRNR" id="PIRNR002869"/>
    </source>
</evidence>
<keyword evidence="4 10" id="KW-0133">Cell shape</keyword>
<keyword evidence="10 11" id="KW-0813">Transport</keyword>
<feature type="transmembrane region" description="Helical" evidence="10">
    <location>
        <begin position="242"/>
        <end position="264"/>
    </location>
</feature>
<feature type="transmembrane region" description="Helical" evidence="10">
    <location>
        <begin position="133"/>
        <end position="150"/>
    </location>
</feature>
<feature type="transmembrane region" description="Helical" evidence="10">
    <location>
        <begin position="418"/>
        <end position="439"/>
    </location>
</feature>
<dbReference type="HAMAP" id="MF_02078">
    <property type="entry name" value="MurJ_MviN"/>
    <property type="match status" value="1"/>
</dbReference>
<feature type="transmembrane region" description="Helical" evidence="10">
    <location>
        <begin position="393"/>
        <end position="412"/>
    </location>
</feature>
<evidence type="ECO:0000256" key="6">
    <source>
        <dbReference type="ARBA" id="ARBA00022989"/>
    </source>
</evidence>
<feature type="transmembrane region" description="Helical" evidence="10">
    <location>
        <begin position="189"/>
        <end position="212"/>
    </location>
</feature>
<dbReference type="PANTHER" id="PTHR47019">
    <property type="entry name" value="LIPID II FLIPPASE MURJ"/>
    <property type="match status" value="1"/>
</dbReference>
<feature type="transmembrane region" description="Helical" evidence="10">
    <location>
        <begin position="284"/>
        <end position="302"/>
    </location>
</feature>
<organism evidence="12 13">
    <name type="scientific">Rivibacter subsaxonicus</name>
    <dbReference type="NCBI Taxonomy" id="457575"/>
    <lineage>
        <taxon>Bacteria</taxon>
        <taxon>Pseudomonadati</taxon>
        <taxon>Pseudomonadota</taxon>
        <taxon>Betaproteobacteria</taxon>
        <taxon>Burkholderiales</taxon>
        <taxon>Rivibacter</taxon>
    </lineage>
</organism>
<proteinExistence type="inferred from homology"/>
<name>A0A4V2FSS2_9BURK</name>
<feature type="transmembrane region" description="Helical" evidence="10">
    <location>
        <begin position="451"/>
        <end position="471"/>
    </location>
</feature>
<dbReference type="GO" id="GO:0005886">
    <property type="term" value="C:plasma membrane"/>
    <property type="evidence" value="ECO:0007669"/>
    <property type="project" value="UniProtKB-SubCell"/>
</dbReference>
<dbReference type="PIRSF" id="PIRSF002869">
    <property type="entry name" value="MviN"/>
    <property type="match status" value="1"/>
</dbReference>
<comment type="similarity">
    <text evidence="9 10 11">Belongs to the MurJ/MviN family.</text>
</comment>
<comment type="subcellular location">
    <subcellularLocation>
        <location evidence="10">Cell inner membrane</location>
        <topology evidence="10">Multi-pass membrane protein</topology>
    </subcellularLocation>
    <subcellularLocation>
        <location evidence="1">Cell membrane</location>
        <topology evidence="1">Multi-pass membrane protein</topology>
    </subcellularLocation>
</comment>
<evidence type="ECO:0000313" key="13">
    <source>
        <dbReference type="Proteomes" id="UP000293671"/>
    </source>
</evidence>
<dbReference type="OrthoDB" id="9816572at2"/>
<keyword evidence="13" id="KW-1185">Reference proteome</keyword>